<reference evidence="2 3" key="1">
    <citation type="journal article" date="2023" name="Ecotoxicol. Environ. Saf.">
        <title>Mercury remediation potential of mercury-resistant strain Rheinheimera metallidurans sp. nov. isolated from a municipal waste dumping site.</title>
        <authorList>
            <person name="Yadav V."/>
            <person name="Manjhi A."/>
            <person name="Vadakedath N."/>
        </authorList>
    </citation>
    <scope>NUCLEOTIDE SEQUENCE [LARGE SCALE GENOMIC DNA]</scope>
    <source>
        <strain evidence="2 3">E-49</strain>
    </source>
</reference>
<dbReference type="SUPFAM" id="SSF53756">
    <property type="entry name" value="UDP-Glycosyltransferase/glycogen phosphorylase"/>
    <property type="match status" value="1"/>
</dbReference>
<comment type="caution">
    <text evidence="2">The sequence shown here is derived from an EMBL/GenBank/DDBJ whole genome shotgun (WGS) entry which is preliminary data.</text>
</comment>
<organism evidence="2 3">
    <name type="scientific">Rheinheimera muenzenbergensis</name>
    <dbReference type="NCBI Taxonomy" id="1193628"/>
    <lineage>
        <taxon>Bacteria</taxon>
        <taxon>Pseudomonadati</taxon>
        <taxon>Pseudomonadota</taxon>
        <taxon>Gammaproteobacteria</taxon>
        <taxon>Chromatiales</taxon>
        <taxon>Chromatiaceae</taxon>
        <taxon>Rheinheimera</taxon>
    </lineage>
</organism>
<sequence length="410" mass="46846">MSKHILYIAFHFPPIQISSGVHRSLAFSRYFAENGEHVTVLTADKKAYQHYDDKNENLVPSSVKVVHAFARDSARHFSIRKRYFGFLALPDRWQSWIFGAFFSGLKIILKQKQDVIISTYPIASAHIIGYLLHKITGTTWIADLRDPMLQKEYPESKANKKIFSWIERKLIKHCKHIILTSPGAVALYKERYPDVPSSVWQLFPNGYDEKLFSQAQANETHKNAKDICLVHSGTIYPLDRNPKHLFIAISKLKSEKPEIASRLHIVLRGSGHDHLFIPMIKECNIQDIVSLQPSLNYVEAINEMLSADALLLLQASSCNYQTPAKAYEYIRVQKPILALTDAEGDTADLIKQSNMAEIAPLNNSEMILESIIKLVYSIDNNCYQALPLEQIVKFSRQYQAEKLHNLILQL</sequence>
<dbReference type="EC" id="2.4.-.-" evidence="2"/>
<keyword evidence="2" id="KW-0808">Transferase</keyword>
<dbReference type="EMBL" id="JALAAR010000018">
    <property type="protein sequence ID" value="MEH8018981.1"/>
    <property type="molecule type" value="Genomic_DNA"/>
</dbReference>
<dbReference type="RefSeq" id="WP_335737379.1">
    <property type="nucleotide sequence ID" value="NZ_JALAAR010000018.1"/>
</dbReference>
<dbReference type="Proteomes" id="UP001375382">
    <property type="component" value="Unassembled WGS sequence"/>
</dbReference>
<dbReference type="GO" id="GO:0016757">
    <property type="term" value="F:glycosyltransferase activity"/>
    <property type="evidence" value="ECO:0007669"/>
    <property type="project" value="UniProtKB-KW"/>
</dbReference>
<accession>A0ABU8CBF2</accession>
<keyword evidence="2" id="KW-0328">Glycosyltransferase</keyword>
<evidence type="ECO:0000259" key="1">
    <source>
        <dbReference type="Pfam" id="PF13579"/>
    </source>
</evidence>
<dbReference type="Pfam" id="PF13579">
    <property type="entry name" value="Glyco_trans_4_4"/>
    <property type="match status" value="1"/>
</dbReference>
<evidence type="ECO:0000313" key="2">
    <source>
        <dbReference type="EMBL" id="MEH8018981.1"/>
    </source>
</evidence>
<proteinExistence type="predicted"/>
<evidence type="ECO:0000313" key="3">
    <source>
        <dbReference type="Proteomes" id="UP001375382"/>
    </source>
</evidence>
<keyword evidence="3" id="KW-1185">Reference proteome</keyword>
<gene>
    <name evidence="2" type="ORF">MN202_17190</name>
</gene>
<dbReference type="InterPro" id="IPR028098">
    <property type="entry name" value="Glyco_trans_4-like_N"/>
</dbReference>
<protein>
    <submittedName>
        <fullName evidence="2">Glycosyltransferase</fullName>
        <ecNumber evidence="2">2.4.-.-</ecNumber>
    </submittedName>
</protein>
<name>A0ABU8CBF2_9GAMM</name>
<dbReference type="Gene3D" id="3.40.50.2000">
    <property type="entry name" value="Glycogen Phosphorylase B"/>
    <property type="match status" value="2"/>
</dbReference>
<feature type="domain" description="Glycosyltransferase subfamily 4-like N-terminal" evidence="1">
    <location>
        <begin position="27"/>
        <end position="206"/>
    </location>
</feature>